<comment type="similarity">
    <text evidence="2">Belongs to the HAD-like hydrolase superfamily. CbbY/CbbZ/Gph/YieH family.</text>
</comment>
<evidence type="ECO:0000313" key="7">
    <source>
        <dbReference type="Proteomes" id="UP000253977"/>
    </source>
</evidence>
<dbReference type="PANTHER" id="PTHR46193:SF18">
    <property type="entry name" value="HEXITOL PHOSPHATASE B"/>
    <property type="match status" value="1"/>
</dbReference>
<dbReference type="InterPro" id="IPR036412">
    <property type="entry name" value="HAD-like_sf"/>
</dbReference>
<dbReference type="PRINTS" id="PR00413">
    <property type="entry name" value="HADHALOGNASE"/>
</dbReference>
<dbReference type="Pfam" id="PF00702">
    <property type="entry name" value="Hydrolase"/>
    <property type="match status" value="1"/>
</dbReference>
<evidence type="ECO:0000313" key="6">
    <source>
        <dbReference type="EMBL" id="RDD66579.1"/>
    </source>
</evidence>
<dbReference type="OrthoDB" id="9782449at2"/>
<dbReference type="InterPro" id="IPR023214">
    <property type="entry name" value="HAD_sf"/>
</dbReference>
<dbReference type="SFLD" id="SFLDG01129">
    <property type="entry name" value="C1.5:_HAD__Beta-PGM__Phosphata"/>
    <property type="match status" value="1"/>
</dbReference>
<keyword evidence="4" id="KW-0460">Magnesium</keyword>
<dbReference type="NCBIfam" id="TIGR01509">
    <property type="entry name" value="HAD-SF-IA-v3"/>
    <property type="match status" value="1"/>
</dbReference>
<evidence type="ECO:0000256" key="3">
    <source>
        <dbReference type="ARBA" id="ARBA00022723"/>
    </source>
</evidence>
<keyword evidence="6" id="KW-0378">Hydrolase</keyword>
<gene>
    <name evidence="6" type="ORF">DU478_09050</name>
</gene>
<dbReference type="SUPFAM" id="SSF56784">
    <property type="entry name" value="HAD-like"/>
    <property type="match status" value="1"/>
</dbReference>
<dbReference type="PANTHER" id="PTHR46193">
    <property type="entry name" value="6-PHOSPHOGLUCONATE PHOSPHATASE"/>
    <property type="match status" value="1"/>
</dbReference>
<reference evidence="6 7" key="1">
    <citation type="submission" date="2018-07" db="EMBL/GenBank/DDBJ databases">
        <title>Thalassococcus profundi sp. nov., a marine bacterium isolated from deep seawater of Okinawa Trough.</title>
        <authorList>
            <person name="Yu M."/>
        </authorList>
    </citation>
    <scope>NUCLEOTIDE SEQUENCE [LARGE SCALE GENOMIC DNA]</scope>
    <source>
        <strain evidence="6 7">WRAS1</strain>
    </source>
</reference>
<dbReference type="InterPro" id="IPR051600">
    <property type="entry name" value="Beta-PGM-like"/>
</dbReference>
<comment type="cofactor">
    <cofactor evidence="1">
        <name>Mg(2+)</name>
        <dbReference type="ChEBI" id="CHEBI:18420"/>
    </cofactor>
</comment>
<keyword evidence="3" id="KW-0479">Metal-binding</keyword>
<organism evidence="6 7">
    <name type="scientific">Thalassococcus profundi</name>
    <dbReference type="NCBI Taxonomy" id="2282382"/>
    <lineage>
        <taxon>Bacteria</taxon>
        <taxon>Pseudomonadati</taxon>
        <taxon>Pseudomonadota</taxon>
        <taxon>Alphaproteobacteria</taxon>
        <taxon>Rhodobacterales</taxon>
        <taxon>Roseobacteraceae</taxon>
        <taxon>Thalassococcus</taxon>
    </lineage>
</organism>
<dbReference type="GO" id="GO:0016787">
    <property type="term" value="F:hydrolase activity"/>
    <property type="evidence" value="ECO:0007669"/>
    <property type="project" value="UniProtKB-KW"/>
</dbReference>
<proteinExistence type="inferred from homology"/>
<dbReference type="Proteomes" id="UP000253977">
    <property type="component" value="Unassembled WGS sequence"/>
</dbReference>
<dbReference type="SFLD" id="SFLDS00003">
    <property type="entry name" value="Haloacid_Dehalogenase"/>
    <property type="match status" value="1"/>
</dbReference>
<evidence type="ECO:0000256" key="1">
    <source>
        <dbReference type="ARBA" id="ARBA00001946"/>
    </source>
</evidence>
<dbReference type="InterPro" id="IPR023198">
    <property type="entry name" value="PGP-like_dom2"/>
</dbReference>
<dbReference type="GO" id="GO:0046872">
    <property type="term" value="F:metal ion binding"/>
    <property type="evidence" value="ECO:0007669"/>
    <property type="project" value="UniProtKB-KW"/>
</dbReference>
<name>A0A369TMQ5_9RHOB</name>
<dbReference type="RefSeq" id="WP_114510629.1">
    <property type="nucleotide sequence ID" value="NZ_QPMK01000005.1"/>
</dbReference>
<dbReference type="AlphaFoldDB" id="A0A369TMQ5"/>
<evidence type="ECO:0000256" key="2">
    <source>
        <dbReference type="ARBA" id="ARBA00006171"/>
    </source>
</evidence>
<dbReference type="InterPro" id="IPR006439">
    <property type="entry name" value="HAD-SF_hydro_IA"/>
</dbReference>
<dbReference type="Gene3D" id="3.40.50.1000">
    <property type="entry name" value="HAD superfamily/HAD-like"/>
    <property type="match status" value="1"/>
</dbReference>
<comment type="caution">
    <text evidence="6">The sequence shown here is derived from an EMBL/GenBank/DDBJ whole genome shotgun (WGS) entry which is preliminary data.</text>
</comment>
<dbReference type="EMBL" id="QPMK01000005">
    <property type="protein sequence ID" value="RDD66579.1"/>
    <property type="molecule type" value="Genomic_DNA"/>
</dbReference>
<accession>A0A369TMQ5</accession>
<dbReference type="Gene3D" id="1.10.150.240">
    <property type="entry name" value="Putative phosphatase, domain 2"/>
    <property type="match status" value="1"/>
</dbReference>
<evidence type="ECO:0000256" key="4">
    <source>
        <dbReference type="ARBA" id="ARBA00022842"/>
    </source>
</evidence>
<protein>
    <submittedName>
        <fullName evidence="6">HAD family hydrolase</fullName>
    </submittedName>
</protein>
<evidence type="ECO:0000256" key="5">
    <source>
        <dbReference type="ARBA" id="ARBA00023277"/>
    </source>
</evidence>
<dbReference type="SFLD" id="SFLDG01135">
    <property type="entry name" value="C1.5.6:_HAD__Beta-PGM__Phospha"/>
    <property type="match status" value="1"/>
</dbReference>
<sequence>MSPALLFDLDGTLLKSDPLHVAVFIDLFAERGREIDEAFYMREIHGRHNLDIFAELFPDADPQEMSDAKEAAFRERLGTEAEPMPGLVDLLDRADAMGWPRAVVTNAPRDNAEAMLSAIGLRDRFEVLIIGDECERGKPDPAPYRAAMAALGVDAAQSIAFEDSPSGVKAAQAAGALTIGLRSSLDDAALRRAGADASIADFADPTLPGLIARRDTTQGARTA</sequence>
<keyword evidence="5" id="KW-0119">Carbohydrate metabolism</keyword>
<keyword evidence="7" id="KW-1185">Reference proteome</keyword>